<evidence type="ECO:0000313" key="3">
    <source>
        <dbReference type="Proteomes" id="UP000266861"/>
    </source>
</evidence>
<name>A0A397I795_9GLOM</name>
<dbReference type="AlphaFoldDB" id="A0A397I795"/>
<proteinExistence type="predicted"/>
<comment type="caution">
    <text evidence="2">The sequence shown here is derived from an EMBL/GenBank/DDBJ whole genome shotgun (WGS) entry which is preliminary data.</text>
</comment>
<keyword evidence="3" id="KW-1185">Reference proteome</keyword>
<reference evidence="2 3" key="1">
    <citation type="submission" date="2018-08" db="EMBL/GenBank/DDBJ databases">
        <title>Genome and evolution of the arbuscular mycorrhizal fungus Diversispora epigaea (formerly Glomus versiforme) and its bacterial endosymbionts.</title>
        <authorList>
            <person name="Sun X."/>
            <person name="Fei Z."/>
            <person name="Harrison M."/>
        </authorList>
    </citation>
    <scope>NUCLEOTIDE SEQUENCE [LARGE SCALE GENOMIC DNA]</scope>
    <source>
        <strain evidence="2 3">IT104</strain>
    </source>
</reference>
<gene>
    <name evidence="2" type="ORF">Glove_267g67</name>
</gene>
<accession>A0A397I795</accession>
<evidence type="ECO:0000313" key="2">
    <source>
        <dbReference type="EMBL" id="RHZ70767.1"/>
    </source>
</evidence>
<organism evidence="2 3">
    <name type="scientific">Diversispora epigaea</name>
    <dbReference type="NCBI Taxonomy" id="1348612"/>
    <lineage>
        <taxon>Eukaryota</taxon>
        <taxon>Fungi</taxon>
        <taxon>Fungi incertae sedis</taxon>
        <taxon>Mucoromycota</taxon>
        <taxon>Glomeromycotina</taxon>
        <taxon>Glomeromycetes</taxon>
        <taxon>Diversisporales</taxon>
        <taxon>Diversisporaceae</taxon>
        <taxon>Diversispora</taxon>
    </lineage>
</organism>
<dbReference type="Proteomes" id="UP000266861">
    <property type="component" value="Unassembled WGS sequence"/>
</dbReference>
<evidence type="ECO:0000256" key="1">
    <source>
        <dbReference type="SAM" id="MobiDB-lite"/>
    </source>
</evidence>
<dbReference type="EMBL" id="PQFF01000244">
    <property type="protein sequence ID" value="RHZ70767.1"/>
    <property type="molecule type" value="Genomic_DNA"/>
</dbReference>
<feature type="region of interest" description="Disordered" evidence="1">
    <location>
        <begin position="44"/>
        <end position="78"/>
    </location>
</feature>
<protein>
    <submittedName>
        <fullName evidence="2">Uncharacterized protein</fullName>
    </submittedName>
</protein>
<sequence length="109" mass="13007">MNVSGTIPFEKRKYYFQKKRCRHFKTKIICKCGKPLVGYKMARTDEENLDDDEMDDDEYDDDSDDNDFDDEMDDNNDDNNNMKDFFFLGGQNFEIKHMIIIIILLNIIL</sequence>
<feature type="compositionally biased region" description="Acidic residues" evidence="1">
    <location>
        <begin position="47"/>
        <end position="77"/>
    </location>
</feature>